<keyword evidence="3" id="KW-1185">Reference proteome</keyword>
<sequence>ARFTHYLSSKKDNICLSLMNLKFWLILVIPIMVTLTLVEDLMLHMEEEIVEASLLPMVEARAKGTNYVLSVD</sequence>
<dbReference type="EMBL" id="LXQA010294379">
    <property type="protein sequence ID" value="MCI41619.1"/>
    <property type="molecule type" value="Genomic_DNA"/>
</dbReference>
<reference evidence="2 3" key="1">
    <citation type="journal article" date="2018" name="Front. Plant Sci.">
        <title>Red Clover (Trifolium pratense) and Zigzag Clover (T. medium) - A Picture of Genomic Similarities and Differences.</title>
        <authorList>
            <person name="Dluhosova J."/>
            <person name="Istvanek J."/>
            <person name="Nedelnik J."/>
            <person name="Repkova J."/>
        </authorList>
    </citation>
    <scope>NUCLEOTIDE SEQUENCE [LARGE SCALE GENOMIC DNA]</scope>
    <source>
        <strain evidence="3">cv. 10/8</strain>
        <tissue evidence="2">Leaf</tissue>
    </source>
</reference>
<name>A0A392RYZ2_9FABA</name>
<organism evidence="2 3">
    <name type="scientific">Trifolium medium</name>
    <dbReference type="NCBI Taxonomy" id="97028"/>
    <lineage>
        <taxon>Eukaryota</taxon>
        <taxon>Viridiplantae</taxon>
        <taxon>Streptophyta</taxon>
        <taxon>Embryophyta</taxon>
        <taxon>Tracheophyta</taxon>
        <taxon>Spermatophyta</taxon>
        <taxon>Magnoliopsida</taxon>
        <taxon>eudicotyledons</taxon>
        <taxon>Gunneridae</taxon>
        <taxon>Pentapetalae</taxon>
        <taxon>rosids</taxon>
        <taxon>fabids</taxon>
        <taxon>Fabales</taxon>
        <taxon>Fabaceae</taxon>
        <taxon>Papilionoideae</taxon>
        <taxon>50 kb inversion clade</taxon>
        <taxon>NPAAA clade</taxon>
        <taxon>Hologalegina</taxon>
        <taxon>IRL clade</taxon>
        <taxon>Trifolieae</taxon>
        <taxon>Trifolium</taxon>
    </lineage>
</organism>
<proteinExistence type="predicted"/>
<evidence type="ECO:0000256" key="1">
    <source>
        <dbReference type="SAM" id="Phobius"/>
    </source>
</evidence>
<protein>
    <submittedName>
        <fullName evidence="2">Uncharacterized protein</fullName>
    </submittedName>
</protein>
<feature type="non-terminal residue" evidence="2">
    <location>
        <position position="1"/>
    </location>
</feature>
<dbReference type="Proteomes" id="UP000265520">
    <property type="component" value="Unassembled WGS sequence"/>
</dbReference>
<keyword evidence="1" id="KW-1133">Transmembrane helix</keyword>
<feature type="transmembrane region" description="Helical" evidence="1">
    <location>
        <begin position="21"/>
        <end position="38"/>
    </location>
</feature>
<keyword evidence="1" id="KW-0812">Transmembrane</keyword>
<dbReference type="AlphaFoldDB" id="A0A392RYZ2"/>
<keyword evidence="1" id="KW-0472">Membrane</keyword>
<comment type="caution">
    <text evidence="2">The sequence shown here is derived from an EMBL/GenBank/DDBJ whole genome shotgun (WGS) entry which is preliminary data.</text>
</comment>
<evidence type="ECO:0000313" key="3">
    <source>
        <dbReference type="Proteomes" id="UP000265520"/>
    </source>
</evidence>
<evidence type="ECO:0000313" key="2">
    <source>
        <dbReference type="EMBL" id="MCI41619.1"/>
    </source>
</evidence>
<accession>A0A392RYZ2</accession>